<evidence type="ECO:0000256" key="1">
    <source>
        <dbReference type="SAM" id="MobiDB-lite"/>
    </source>
</evidence>
<feature type="region of interest" description="Disordered" evidence="1">
    <location>
        <begin position="181"/>
        <end position="214"/>
    </location>
</feature>
<reference evidence="2 3" key="1">
    <citation type="journal article" date="2013" name="Curr. Biol.">
        <title>The Genome of the Foraminiferan Reticulomyxa filosa.</title>
        <authorList>
            <person name="Glockner G."/>
            <person name="Hulsmann N."/>
            <person name="Schleicher M."/>
            <person name="Noegel A.A."/>
            <person name="Eichinger L."/>
            <person name="Gallinger C."/>
            <person name="Pawlowski J."/>
            <person name="Sierra R."/>
            <person name="Euteneuer U."/>
            <person name="Pillet L."/>
            <person name="Moustafa A."/>
            <person name="Platzer M."/>
            <person name="Groth M."/>
            <person name="Szafranski K."/>
            <person name="Schliwa M."/>
        </authorList>
    </citation>
    <scope>NUCLEOTIDE SEQUENCE [LARGE SCALE GENOMIC DNA]</scope>
</reference>
<feature type="compositionally biased region" description="Polar residues" evidence="1">
    <location>
        <begin position="89"/>
        <end position="99"/>
    </location>
</feature>
<feature type="compositionally biased region" description="Polar residues" evidence="1">
    <location>
        <begin position="1"/>
        <end position="12"/>
    </location>
</feature>
<evidence type="ECO:0000313" key="3">
    <source>
        <dbReference type="Proteomes" id="UP000023152"/>
    </source>
</evidence>
<dbReference type="EMBL" id="ASPP01018077">
    <property type="protein sequence ID" value="ETO16581.1"/>
    <property type="molecule type" value="Genomic_DNA"/>
</dbReference>
<gene>
    <name evidence="2" type="ORF">RFI_20757</name>
</gene>
<evidence type="ECO:0000313" key="2">
    <source>
        <dbReference type="EMBL" id="ETO16581.1"/>
    </source>
</evidence>
<proteinExistence type="predicted"/>
<feature type="compositionally biased region" description="Basic residues" evidence="1">
    <location>
        <begin position="128"/>
        <end position="137"/>
    </location>
</feature>
<name>X6MSC3_RETFI</name>
<protein>
    <submittedName>
        <fullName evidence="2">Uncharacterized protein</fullName>
    </submittedName>
</protein>
<comment type="caution">
    <text evidence="2">The sequence shown here is derived from an EMBL/GenBank/DDBJ whole genome shotgun (WGS) entry which is preliminary data.</text>
</comment>
<sequence length="239" mass="27250">MSQNGRQEQRSQSHSKKKELTNVEQISHPDIIPINTEANDDVANPQQVRNVQKKKAASSSRRKGKRHSIDDVRQTSGLVSEPEMVSLRKANQNSDQPISPSDEMHPYNGESLRHQSPPPFHGATGSHKEKKIQKHQRNYQTSKEELSESHHSRQESNNESRDLSFSTSIYGRYVTPYRAEIKKRPNTTKSIEDSEDDLSQNEDGSPLFSPLSSPIVTAKQSTRRNDYIEEYVLCEPENE</sequence>
<organism evidence="2 3">
    <name type="scientific">Reticulomyxa filosa</name>
    <dbReference type="NCBI Taxonomy" id="46433"/>
    <lineage>
        <taxon>Eukaryota</taxon>
        <taxon>Sar</taxon>
        <taxon>Rhizaria</taxon>
        <taxon>Retaria</taxon>
        <taxon>Foraminifera</taxon>
        <taxon>Monothalamids</taxon>
        <taxon>Reticulomyxidae</taxon>
        <taxon>Reticulomyxa</taxon>
    </lineage>
</organism>
<feature type="compositionally biased region" description="Basic and acidic residues" evidence="1">
    <location>
        <begin position="142"/>
        <end position="162"/>
    </location>
</feature>
<dbReference type="Proteomes" id="UP000023152">
    <property type="component" value="Unassembled WGS sequence"/>
</dbReference>
<dbReference type="AlphaFoldDB" id="X6MSC3"/>
<keyword evidence="3" id="KW-1185">Reference proteome</keyword>
<accession>X6MSC3</accession>
<feature type="region of interest" description="Disordered" evidence="1">
    <location>
        <begin position="1"/>
        <end position="169"/>
    </location>
</feature>
<feature type="compositionally biased region" description="Basic residues" evidence="1">
    <location>
        <begin position="51"/>
        <end position="66"/>
    </location>
</feature>